<dbReference type="Pfam" id="PF12836">
    <property type="entry name" value="HHH_3"/>
    <property type="match status" value="1"/>
</dbReference>
<reference evidence="2 3" key="1">
    <citation type="submission" date="2024-08" db="EMBL/GenBank/DDBJ databases">
        <authorList>
            <person name="Lu H."/>
        </authorList>
    </citation>
    <scope>NUCLEOTIDE SEQUENCE [LARGE SCALE GENOMIC DNA]</scope>
    <source>
        <strain evidence="2 3">BYS87W</strain>
    </source>
</reference>
<dbReference type="Gene3D" id="1.10.150.320">
    <property type="entry name" value="Photosystem II 12 kDa extrinsic protein"/>
    <property type="match status" value="1"/>
</dbReference>
<accession>A0ABW7GYS5</accession>
<dbReference type="PROSITE" id="PS51257">
    <property type="entry name" value="PROKAR_LIPOPROTEIN"/>
    <property type="match status" value="1"/>
</dbReference>
<keyword evidence="2" id="KW-0238">DNA-binding</keyword>
<evidence type="ECO:0000313" key="2">
    <source>
        <dbReference type="EMBL" id="MFG6466815.1"/>
    </source>
</evidence>
<organism evidence="2 3">
    <name type="scientific">Pelomonas baiyunensis</name>
    <dbReference type="NCBI Taxonomy" id="3299026"/>
    <lineage>
        <taxon>Bacteria</taxon>
        <taxon>Pseudomonadati</taxon>
        <taxon>Pseudomonadota</taxon>
        <taxon>Betaproteobacteria</taxon>
        <taxon>Burkholderiales</taxon>
        <taxon>Sphaerotilaceae</taxon>
        <taxon>Roseateles</taxon>
    </lineage>
</organism>
<dbReference type="Proteomes" id="UP001606303">
    <property type="component" value="Unassembled WGS sequence"/>
</dbReference>
<dbReference type="EMBL" id="JBIGIB010000002">
    <property type="protein sequence ID" value="MFG6466815.1"/>
    <property type="molecule type" value="Genomic_DNA"/>
</dbReference>
<dbReference type="InterPro" id="IPR010994">
    <property type="entry name" value="RuvA_2-like"/>
</dbReference>
<evidence type="ECO:0000313" key="3">
    <source>
        <dbReference type="Proteomes" id="UP001606303"/>
    </source>
</evidence>
<sequence>MKRRLLPMALLAAMACPAGAQPDEVEVNRASRAALESVPGVGPALAHKLMAARPFADWADLMQRVPGIKAAAARKLSAAGLRVGGLPYPSAAGRETG</sequence>
<keyword evidence="1" id="KW-0732">Signal</keyword>
<protein>
    <submittedName>
        <fullName evidence="2">ComEA family DNA-binding protein</fullName>
    </submittedName>
</protein>
<feature type="signal peptide" evidence="1">
    <location>
        <begin position="1"/>
        <end position="20"/>
    </location>
</feature>
<evidence type="ECO:0000256" key="1">
    <source>
        <dbReference type="SAM" id="SignalP"/>
    </source>
</evidence>
<dbReference type="GO" id="GO:0003677">
    <property type="term" value="F:DNA binding"/>
    <property type="evidence" value="ECO:0007669"/>
    <property type="project" value="UniProtKB-KW"/>
</dbReference>
<name>A0ABW7GYS5_9BURK</name>
<feature type="chain" id="PRO_5045144723" evidence="1">
    <location>
        <begin position="21"/>
        <end position="97"/>
    </location>
</feature>
<proteinExistence type="predicted"/>
<comment type="caution">
    <text evidence="2">The sequence shown here is derived from an EMBL/GenBank/DDBJ whole genome shotgun (WGS) entry which is preliminary data.</text>
</comment>
<gene>
    <name evidence="2" type="ORF">ACG01O_09370</name>
</gene>
<dbReference type="RefSeq" id="WP_394383802.1">
    <property type="nucleotide sequence ID" value="NZ_JBIGIB010000002.1"/>
</dbReference>
<keyword evidence="3" id="KW-1185">Reference proteome</keyword>
<dbReference type="SUPFAM" id="SSF47781">
    <property type="entry name" value="RuvA domain 2-like"/>
    <property type="match status" value="1"/>
</dbReference>